<dbReference type="Gene3D" id="3.40.30.10">
    <property type="entry name" value="Glutaredoxin"/>
    <property type="match status" value="2"/>
</dbReference>
<evidence type="ECO:0000256" key="4">
    <source>
        <dbReference type="ARBA" id="ARBA00023136"/>
    </source>
</evidence>
<dbReference type="PANTHER" id="PTHR46426">
    <property type="entry name" value="PROTEIN DISULFIDE-ISOMERASE TMX3"/>
    <property type="match status" value="1"/>
</dbReference>
<proteinExistence type="predicted"/>
<keyword evidence="4 6" id="KW-0472">Membrane</keyword>
<evidence type="ECO:0000256" key="1">
    <source>
        <dbReference type="ARBA" id="ARBA00004389"/>
    </source>
</evidence>
<dbReference type="AlphaFoldDB" id="A0A8H7F2V1"/>
<evidence type="ECO:0000256" key="6">
    <source>
        <dbReference type="SAM" id="Phobius"/>
    </source>
</evidence>
<dbReference type="EMBL" id="JABXXO010000006">
    <property type="protein sequence ID" value="KAF7775880.1"/>
    <property type="molecule type" value="Genomic_DNA"/>
</dbReference>
<dbReference type="InterPro" id="IPR013766">
    <property type="entry name" value="Thioredoxin_domain"/>
</dbReference>
<keyword evidence="7" id="KW-0732">Signal</keyword>
<dbReference type="Proteomes" id="UP000629468">
    <property type="component" value="Unassembled WGS sequence"/>
</dbReference>
<feature type="signal peptide" evidence="7">
    <location>
        <begin position="1"/>
        <end position="22"/>
    </location>
</feature>
<comment type="caution">
    <text evidence="9">The sequence shown here is derived from an EMBL/GenBank/DDBJ whole genome shotgun (WGS) entry which is preliminary data.</text>
</comment>
<evidence type="ECO:0000256" key="3">
    <source>
        <dbReference type="ARBA" id="ARBA00022989"/>
    </source>
</evidence>
<dbReference type="InterPro" id="IPR036249">
    <property type="entry name" value="Thioredoxin-like_sf"/>
</dbReference>
<dbReference type="GO" id="GO:0005789">
    <property type="term" value="C:endoplasmic reticulum membrane"/>
    <property type="evidence" value="ECO:0007669"/>
    <property type="project" value="UniProtKB-SubCell"/>
</dbReference>
<protein>
    <recommendedName>
        <fullName evidence="8">Thioredoxin domain-containing protein</fullName>
    </recommendedName>
</protein>
<dbReference type="PROSITE" id="PS00194">
    <property type="entry name" value="THIOREDOXIN_1"/>
    <property type="match status" value="1"/>
</dbReference>
<sequence length="568" mass="64221">MRFPRVLGELLTTLALVISVAGVQLQELKPNNFKESTSKGLWFIEYYSPHCGHCRRFAPTWEKLVEAAETEIPSVHLAQVNCAAYGDLCSANGVRAWPTMYMYENGNKLEEFNGKRELDDLKNFIKQYVKPTKDFFVEVEEEDRPIVNSNGQVLSISDAASFTETVKQGPTFVKFFAPWCGHCKKLAPIWVQLAHHLKNKVTVAEVDCEAHSELCAAYKIQGYPTLIYFTRNLQIEYSGGRKLDQLRAFAEKAAEAGLHPLYTDSELADHVQKHDVVYLFLHSDTKGDIVKAAREASEPLLGSPPVYASASQDLFTRYSVPPSATWALLAFKDHDIGKSAGQLYGSPNTPLSEMSPWFMTHRIPSFLELASDSFQSVMNAPQQPLVLIAAVTGETRGKVEAKLEQLASVWKMRTGGTGERNGRQVIFTWMDNEVWKDWLKNMYGIKHEDDDDLDDVRVVIADHARLVYYEEDVSGHKIKLTKSDTLFATIEKATTGELHYKHSQNRVERLARWLNHKLSGVEVYVTAHPYKSVFFLVGGIVVVFTLLIRWLGSSVPHDRDHYKSSRLD</sequence>
<dbReference type="PANTHER" id="PTHR46426:SF1">
    <property type="entry name" value="PROTEIN DISULFIDE-ISOMERASE TMX3"/>
    <property type="match status" value="1"/>
</dbReference>
<evidence type="ECO:0000313" key="10">
    <source>
        <dbReference type="Proteomes" id="UP000629468"/>
    </source>
</evidence>
<dbReference type="InterPro" id="IPR052250">
    <property type="entry name" value="PDI_TMX3"/>
</dbReference>
<evidence type="ECO:0000256" key="2">
    <source>
        <dbReference type="ARBA" id="ARBA00022692"/>
    </source>
</evidence>
<name>A0A8H7F2V1_AGABI</name>
<comment type="subcellular location">
    <subcellularLocation>
        <location evidence="1">Endoplasmic reticulum membrane</location>
        <topology evidence="1">Single-pass membrane protein</topology>
    </subcellularLocation>
</comment>
<feature type="chain" id="PRO_5034293143" description="Thioredoxin domain-containing protein" evidence="7">
    <location>
        <begin position="23"/>
        <end position="568"/>
    </location>
</feature>
<evidence type="ECO:0000256" key="5">
    <source>
        <dbReference type="ARBA" id="ARBA00045246"/>
    </source>
</evidence>
<accession>A0A8H7F2V1</accession>
<feature type="domain" description="Thioredoxin" evidence="8">
    <location>
        <begin position="126"/>
        <end position="255"/>
    </location>
</feature>
<keyword evidence="3 6" id="KW-1133">Transmembrane helix</keyword>
<keyword evidence="2 6" id="KW-0812">Transmembrane</keyword>
<gene>
    <name evidence="9" type="ORF">Agabi119p4_4273</name>
</gene>
<reference evidence="9 10" key="1">
    <citation type="journal article" name="Sci. Rep.">
        <title>Telomere-to-telomere assembled and centromere annotated genomes of the two main subspecies of the button mushroom Agaricus bisporus reveal especially polymorphic chromosome ends.</title>
        <authorList>
            <person name="Sonnenberg A.S.M."/>
            <person name="Sedaghat-Telgerd N."/>
            <person name="Lavrijssen B."/>
            <person name="Ohm R.A."/>
            <person name="Hendrickx P.M."/>
            <person name="Scholtmeijer K."/>
            <person name="Baars J.J.P."/>
            <person name="van Peer A."/>
        </authorList>
    </citation>
    <scope>NUCLEOTIDE SEQUENCE [LARGE SCALE GENOMIC DNA]</scope>
    <source>
        <strain evidence="9 10">H119_p4</strain>
    </source>
</reference>
<dbReference type="Pfam" id="PF00085">
    <property type="entry name" value="Thioredoxin"/>
    <property type="match status" value="2"/>
</dbReference>
<dbReference type="InterPro" id="IPR017937">
    <property type="entry name" value="Thioredoxin_CS"/>
</dbReference>
<evidence type="ECO:0000313" key="9">
    <source>
        <dbReference type="EMBL" id="KAF7775880.1"/>
    </source>
</evidence>
<dbReference type="SUPFAM" id="SSF52833">
    <property type="entry name" value="Thioredoxin-like"/>
    <property type="match status" value="2"/>
</dbReference>
<dbReference type="PROSITE" id="PS51352">
    <property type="entry name" value="THIOREDOXIN_2"/>
    <property type="match status" value="2"/>
</dbReference>
<comment type="function">
    <text evidence="5">Probable disulfide isomerase, which participates in the folding of proteins containing disulfide bonds. May act as a dithiol oxidase. Acts as a regulator of endoplasmic reticulum-mitochondria contact sites via its ability to regulate redox signals.</text>
</comment>
<dbReference type="PRINTS" id="PR00421">
    <property type="entry name" value="THIOREDOXIN"/>
</dbReference>
<feature type="domain" description="Thioredoxin" evidence="8">
    <location>
        <begin position="5"/>
        <end position="125"/>
    </location>
</feature>
<feature type="transmembrane region" description="Helical" evidence="6">
    <location>
        <begin position="533"/>
        <end position="552"/>
    </location>
</feature>
<evidence type="ECO:0000256" key="7">
    <source>
        <dbReference type="SAM" id="SignalP"/>
    </source>
</evidence>
<organism evidence="9 10">
    <name type="scientific">Agaricus bisporus var. burnettii</name>
    <dbReference type="NCBI Taxonomy" id="192524"/>
    <lineage>
        <taxon>Eukaryota</taxon>
        <taxon>Fungi</taxon>
        <taxon>Dikarya</taxon>
        <taxon>Basidiomycota</taxon>
        <taxon>Agaricomycotina</taxon>
        <taxon>Agaricomycetes</taxon>
        <taxon>Agaricomycetidae</taxon>
        <taxon>Agaricales</taxon>
        <taxon>Agaricineae</taxon>
        <taxon>Agaricaceae</taxon>
        <taxon>Agaricus</taxon>
    </lineage>
</organism>
<evidence type="ECO:0000259" key="8">
    <source>
        <dbReference type="PROSITE" id="PS51352"/>
    </source>
</evidence>